<feature type="compositionally biased region" description="Polar residues" evidence="2">
    <location>
        <begin position="34"/>
        <end position="48"/>
    </location>
</feature>
<feature type="compositionally biased region" description="Low complexity" evidence="2">
    <location>
        <begin position="16"/>
        <end position="33"/>
    </location>
</feature>
<evidence type="ECO:0000256" key="2">
    <source>
        <dbReference type="SAM" id="MobiDB-lite"/>
    </source>
</evidence>
<evidence type="ECO:0000313" key="3">
    <source>
        <dbReference type="EMBL" id="KAK4420145.1"/>
    </source>
</evidence>
<feature type="compositionally biased region" description="Low complexity" evidence="2">
    <location>
        <begin position="53"/>
        <end position="66"/>
    </location>
</feature>
<keyword evidence="4" id="KW-1185">Reference proteome</keyword>
<comment type="caution">
    <text evidence="3">The sequence shown here is derived from an EMBL/GenBank/DDBJ whole genome shotgun (WGS) entry which is preliminary data.</text>
</comment>
<evidence type="ECO:0000313" key="4">
    <source>
        <dbReference type="Proteomes" id="UP001293254"/>
    </source>
</evidence>
<proteinExistence type="predicted"/>
<name>A0AAE1XY29_9LAMI</name>
<gene>
    <name evidence="3" type="ORF">Salat_2427400</name>
</gene>
<dbReference type="EMBL" id="JACGWO010000009">
    <property type="protein sequence ID" value="KAK4420145.1"/>
    <property type="molecule type" value="Genomic_DNA"/>
</dbReference>
<dbReference type="Proteomes" id="UP001293254">
    <property type="component" value="Unassembled WGS sequence"/>
</dbReference>
<reference evidence="3" key="2">
    <citation type="journal article" date="2024" name="Plant">
        <title>Genomic evolution and insights into agronomic trait innovations of Sesamum species.</title>
        <authorList>
            <person name="Miao H."/>
            <person name="Wang L."/>
            <person name="Qu L."/>
            <person name="Liu H."/>
            <person name="Sun Y."/>
            <person name="Le M."/>
            <person name="Wang Q."/>
            <person name="Wei S."/>
            <person name="Zheng Y."/>
            <person name="Lin W."/>
            <person name="Duan Y."/>
            <person name="Cao H."/>
            <person name="Xiong S."/>
            <person name="Wang X."/>
            <person name="Wei L."/>
            <person name="Li C."/>
            <person name="Ma Q."/>
            <person name="Ju M."/>
            <person name="Zhao R."/>
            <person name="Li G."/>
            <person name="Mu C."/>
            <person name="Tian Q."/>
            <person name="Mei H."/>
            <person name="Zhang T."/>
            <person name="Gao T."/>
            <person name="Zhang H."/>
        </authorList>
    </citation>
    <scope>NUCLEOTIDE SEQUENCE</scope>
    <source>
        <strain evidence="3">3651</strain>
    </source>
</reference>
<keyword evidence="1" id="KW-0175">Coiled coil</keyword>
<accession>A0AAE1XY29</accession>
<protein>
    <submittedName>
        <fullName evidence="3">Uncharacterized protein</fullName>
    </submittedName>
</protein>
<sequence>MMNRAAVWKFLPEHLPANPFSSSSMRSASATPSEIQSSARGRSPSRTPSVVKPGSTSPSPEVGSSSQKRPHIKDVPQGEETVPPIDPSTSAPPSFPLPVMFPQFNLKAGVSNMCKAVNKGDVESLSGRSMESLGHFLLSQVAMTPAITVAMIKRHDKMRANLEVALSQLKGAREQVEDLKNRVAEGESEF</sequence>
<reference evidence="3" key="1">
    <citation type="submission" date="2020-06" db="EMBL/GenBank/DDBJ databases">
        <authorList>
            <person name="Li T."/>
            <person name="Hu X."/>
            <person name="Zhang T."/>
            <person name="Song X."/>
            <person name="Zhang H."/>
            <person name="Dai N."/>
            <person name="Sheng W."/>
            <person name="Hou X."/>
            <person name="Wei L."/>
        </authorList>
    </citation>
    <scope>NUCLEOTIDE SEQUENCE</scope>
    <source>
        <strain evidence="3">3651</strain>
        <tissue evidence="3">Leaf</tissue>
    </source>
</reference>
<organism evidence="3 4">
    <name type="scientific">Sesamum alatum</name>
    <dbReference type="NCBI Taxonomy" id="300844"/>
    <lineage>
        <taxon>Eukaryota</taxon>
        <taxon>Viridiplantae</taxon>
        <taxon>Streptophyta</taxon>
        <taxon>Embryophyta</taxon>
        <taxon>Tracheophyta</taxon>
        <taxon>Spermatophyta</taxon>
        <taxon>Magnoliopsida</taxon>
        <taxon>eudicotyledons</taxon>
        <taxon>Gunneridae</taxon>
        <taxon>Pentapetalae</taxon>
        <taxon>asterids</taxon>
        <taxon>lamiids</taxon>
        <taxon>Lamiales</taxon>
        <taxon>Pedaliaceae</taxon>
        <taxon>Sesamum</taxon>
    </lineage>
</organism>
<feature type="coiled-coil region" evidence="1">
    <location>
        <begin position="155"/>
        <end position="189"/>
    </location>
</feature>
<feature type="region of interest" description="Disordered" evidence="2">
    <location>
        <begin position="16"/>
        <end position="94"/>
    </location>
</feature>
<dbReference type="AlphaFoldDB" id="A0AAE1XY29"/>
<evidence type="ECO:0000256" key="1">
    <source>
        <dbReference type="SAM" id="Coils"/>
    </source>
</evidence>